<dbReference type="KEGG" id="ido:I598_3199"/>
<dbReference type="Gene3D" id="3.40.50.2000">
    <property type="entry name" value="Glycogen Phosphorylase B"/>
    <property type="match status" value="2"/>
</dbReference>
<dbReference type="PANTHER" id="PTHR12526:SF635">
    <property type="entry name" value="GLYCOSYL TRANSFERASE GROUP 1"/>
    <property type="match status" value="1"/>
</dbReference>
<dbReference type="RefSeq" id="WP_068204059.1">
    <property type="nucleotide sequence ID" value="NZ_CP014209.1"/>
</dbReference>
<keyword evidence="4" id="KW-1185">Reference proteome</keyword>
<dbReference type="OrthoDB" id="9810929at2"/>
<dbReference type="Pfam" id="PF00534">
    <property type="entry name" value="Glycos_transf_1"/>
    <property type="match status" value="1"/>
</dbReference>
<dbReference type="EC" id="2.4.1.250" evidence="3"/>
<proteinExistence type="predicted"/>
<keyword evidence="1 3" id="KW-0808">Transferase</keyword>
<accession>A0A168FY32</accession>
<dbReference type="SUPFAM" id="SSF53756">
    <property type="entry name" value="UDP-Glycosyltransferase/glycogen phosphorylase"/>
    <property type="match status" value="1"/>
</dbReference>
<dbReference type="AlphaFoldDB" id="A0A168FY32"/>
<evidence type="ECO:0000313" key="4">
    <source>
        <dbReference type="Proteomes" id="UP000076794"/>
    </source>
</evidence>
<evidence type="ECO:0000256" key="1">
    <source>
        <dbReference type="ARBA" id="ARBA00022679"/>
    </source>
</evidence>
<dbReference type="PATRIC" id="fig|1300344.3.peg.3219"/>
<evidence type="ECO:0000259" key="2">
    <source>
        <dbReference type="Pfam" id="PF00534"/>
    </source>
</evidence>
<reference evidence="3 4" key="1">
    <citation type="submission" date="2016-01" db="EMBL/GenBank/DDBJ databases">
        <title>Complete genome sequence of a soil Actinobacterium, Isoptericola dokdonensis DS-3.</title>
        <authorList>
            <person name="Kwon S.-K."/>
            <person name="Kim J.F."/>
        </authorList>
    </citation>
    <scope>NUCLEOTIDE SEQUENCE [LARGE SCALE GENOMIC DNA]</scope>
    <source>
        <strain evidence="3 4">DS-3</strain>
    </source>
</reference>
<dbReference type="GO" id="GO:0102710">
    <property type="term" value="F:D-inositol-3-phosphate glycosyltransferase activity"/>
    <property type="evidence" value="ECO:0007669"/>
    <property type="project" value="UniProtKB-EC"/>
</dbReference>
<dbReference type="CDD" id="cd03801">
    <property type="entry name" value="GT4_PimA-like"/>
    <property type="match status" value="1"/>
</dbReference>
<dbReference type="STRING" id="1300344.I598_3199"/>
<evidence type="ECO:0000313" key="3">
    <source>
        <dbReference type="EMBL" id="ANC32710.1"/>
    </source>
</evidence>
<keyword evidence="3" id="KW-0328">Glycosyltransferase</keyword>
<dbReference type="PANTHER" id="PTHR12526">
    <property type="entry name" value="GLYCOSYLTRANSFERASE"/>
    <property type="match status" value="1"/>
</dbReference>
<dbReference type="InterPro" id="IPR001296">
    <property type="entry name" value="Glyco_trans_1"/>
</dbReference>
<gene>
    <name evidence="3" type="primary">mshA_2</name>
    <name evidence="3" type="ORF">I598_3199</name>
</gene>
<dbReference type="Proteomes" id="UP000076794">
    <property type="component" value="Chromosome"/>
</dbReference>
<name>A0A168FY32_9MICO</name>
<dbReference type="EMBL" id="CP014209">
    <property type="protein sequence ID" value="ANC32710.1"/>
    <property type="molecule type" value="Genomic_DNA"/>
</dbReference>
<feature type="domain" description="Glycosyl transferase family 1" evidence="2">
    <location>
        <begin position="197"/>
        <end position="343"/>
    </location>
</feature>
<organism evidence="3 4">
    <name type="scientific">Isoptericola dokdonensis DS-3</name>
    <dbReference type="NCBI Taxonomy" id="1300344"/>
    <lineage>
        <taxon>Bacteria</taxon>
        <taxon>Bacillati</taxon>
        <taxon>Actinomycetota</taxon>
        <taxon>Actinomycetes</taxon>
        <taxon>Micrococcales</taxon>
        <taxon>Promicromonosporaceae</taxon>
        <taxon>Isoptericola</taxon>
    </lineage>
</organism>
<sequence length="383" mass="40651">MTAGTAPARPLTVVQIAPEIGPGTGVGAVAHHLEQELTALGLRTERFTLADAHGTWLPEPGPGIRGKLALLARVVWFSTVGTVLARRLLARRPDVVGLCHNDVVAGDVYVNHGILQVAMAARGDSLRRLVRNPLHLFVVARDHLRFRSRAHRVVVNLSAVEDAALRATYRRLAPRTTVIGNGVDLERYRPPDEAERARARAALGLAPDDVALVFVGHEHDRKGLPVVLDALPLTDPRTHLVVVGGTADMTAGVRRAARARGVEARVHLLGRQPDPRPALHAADALVLPTAYESYGLVVVEALACGLPVVATATGCVPDLVTDGVDGWVVEPTARSVADAVAALAVADRDTVAKAARAAAETQAWTAVARRYAEQLTTVRQGTA</sequence>
<protein>
    <submittedName>
        <fullName evidence="3">D-inositol 3-phosphate glycosyltransferase</fullName>
        <ecNumber evidence="3">2.4.1.250</ecNumber>
    </submittedName>
</protein>